<feature type="transmembrane region" description="Helical" evidence="10">
    <location>
        <begin position="306"/>
        <end position="326"/>
    </location>
</feature>
<reference evidence="11" key="1">
    <citation type="submission" date="2021-01" db="EMBL/GenBank/DDBJ databases">
        <authorList>
            <person name="Corre E."/>
            <person name="Pelletier E."/>
            <person name="Niang G."/>
            <person name="Scheremetjew M."/>
            <person name="Finn R."/>
            <person name="Kale V."/>
            <person name="Holt S."/>
            <person name="Cochrane G."/>
            <person name="Meng A."/>
            <person name="Brown T."/>
            <person name="Cohen L."/>
        </authorList>
    </citation>
    <scope>NUCLEOTIDE SEQUENCE</scope>
    <source>
        <strain evidence="11">CCMP 2712</strain>
    </source>
</reference>
<dbReference type="InterPro" id="IPR005599">
    <property type="entry name" value="GPI_mannosylTrfase"/>
</dbReference>
<evidence type="ECO:0000256" key="4">
    <source>
        <dbReference type="ARBA" id="ARBA00022676"/>
    </source>
</evidence>
<evidence type="ECO:0000256" key="6">
    <source>
        <dbReference type="ARBA" id="ARBA00022692"/>
    </source>
</evidence>
<dbReference type="EMBL" id="HBKN01025690">
    <property type="protein sequence ID" value="CAE2308547.1"/>
    <property type="molecule type" value="Transcribed_RNA"/>
</dbReference>
<dbReference type="AlphaFoldDB" id="A0A7S4KXH4"/>
<feature type="transmembrane region" description="Helical" evidence="10">
    <location>
        <begin position="265"/>
        <end position="285"/>
    </location>
</feature>
<keyword evidence="4 10" id="KW-0328">Glycosyltransferase</keyword>
<comment type="similarity">
    <text evidence="3 10">Belongs to the glycosyltransferase 22 family.</text>
</comment>
<evidence type="ECO:0000256" key="2">
    <source>
        <dbReference type="ARBA" id="ARBA00004922"/>
    </source>
</evidence>
<evidence type="ECO:0000256" key="3">
    <source>
        <dbReference type="ARBA" id="ARBA00007063"/>
    </source>
</evidence>
<keyword evidence="5" id="KW-0808">Transferase</keyword>
<dbReference type="EC" id="2.4.1.-" evidence="10"/>
<keyword evidence="6 10" id="KW-0812">Transmembrane</keyword>
<evidence type="ECO:0000256" key="10">
    <source>
        <dbReference type="RuleBase" id="RU363075"/>
    </source>
</evidence>
<keyword evidence="9 10" id="KW-0472">Membrane</keyword>
<feature type="transmembrane region" description="Helical" evidence="10">
    <location>
        <begin position="209"/>
        <end position="230"/>
    </location>
</feature>
<dbReference type="GO" id="GO:0006487">
    <property type="term" value="P:protein N-linked glycosylation"/>
    <property type="evidence" value="ECO:0007669"/>
    <property type="project" value="TreeGrafter"/>
</dbReference>
<feature type="transmembrane region" description="Helical" evidence="10">
    <location>
        <begin position="175"/>
        <end position="203"/>
    </location>
</feature>
<keyword evidence="7 10" id="KW-0256">Endoplasmic reticulum</keyword>
<comment type="subcellular location">
    <subcellularLocation>
        <location evidence="1 10">Endoplasmic reticulum membrane</location>
        <topology evidence="1 10">Multi-pass membrane protein</topology>
    </subcellularLocation>
</comment>
<keyword evidence="8 10" id="KW-1133">Transmembrane helix</keyword>
<evidence type="ECO:0000313" key="11">
    <source>
        <dbReference type="EMBL" id="CAE2308547.1"/>
    </source>
</evidence>
<comment type="pathway">
    <text evidence="2">Protein modification; protein glycosylation.</text>
</comment>
<protein>
    <recommendedName>
        <fullName evidence="10">Mannosyltransferase</fullName>
        <ecNumber evidence="10">2.4.1.-</ecNumber>
    </recommendedName>
</protein>
<evidence type="ECO:0000256" key="9">
    <source>
        <dbReference type="ARBA" id="ARBA00023136"/>
    </source>
</evidence>
<dbReference type="Pfam" id="PF03901">
    <property type="entry name" value="Glyco_transf_22"/>
    <property type="match status" value="1"/>
</dbReference>
<feature type="transmembrane region" description="Helical" evidence="10">
    <location>
        <begin position="378"/>
        <end position="397"/>
    </location>
</feature>
<dbReference type="GO" id="GO:0005789">
    <property type="term" value="C:endoplasmic reticulum membrane"/>
    <property type="evidence" value="ECO:0007669"/>
    <property type="project" value="UniProtKB-SubCell"/>
</dbReference>
<evidence type="ECO:0000256" key="5">
    <source>
        <dbReference type="ARBA" id="ARBA00022679"/>
    </source>
</evidence>
<evidence type="ECO:0000256" key="8">
    <source>
        <dbReference type="ARBA" id="ARBA00022989"/>
    </source>
</evidence>
<feature type="transmembrane region" description="Helical" evidence="10">
    <location>
        <begin position="50"/>
        <end position="71"/>
    </location>
</feature>
<evidence type="ECO:0000256" key="7">
    <source>
        <dbReference type="ARBA" id="ARBA00022824"/>
    </source>
</evidence>
<organism evidence="11">
    <name type="scientific">Guillardia theta</name>
    <name type="common">Cryptophyte</name>
    <name type="synonym">Cryptomonas phi</name>
    <dbReference type="NCBI Taxonomy" id="55529"/>
    <lineage>
        <taxon>Eukaryota</taxon>
        <taxon>Cryptophyceae</taxon>
        <taxon>Pyrenomonadales</taxon>
        <taxon>Geminigeraceae</taxon>
        <taxon>Guillardia</taxon>
    </lineage>
</organism>
<sequence length="575" mass="65643">MFSCRLLGALNVPILDCDEVFNYWEPLHFSLFGRGSRTWEYSPRFALRSYFYIFLHAALVMAAEPFLHLLSPFLSKHLMRKKLLFYALRATLACLSSVCDTKLFLSVRRLHHPNTFSSVTVMLFLSCSTGLVFASSALLPSSFAMCLISLASSSLADLVNREALHSESSLRDRTILCMAIAALAGWPFVALLALPMAILLLHFFTFNELILSSIKASLIVLTPMLLIEYLMYGKFVLPSLQIVLYNVLGVGGDSTLYGTEEWWFYLANLTLNFNVIFPLCLLFPLSRLLTASIEKNAKMKDKMLKSLLVFSSAHLWIFFFSCLAHKEERFIFAVYPLIALSAGLALSDISLLFSHFFSSASNASSNQLLFRSFRLDKLLHISIIFLFLPVSCSRLLLTVKGFTAPFRVWDQVASVEVPPSLTSRPLKLCVGKEWYRFPSHFFVEGNWTSVRFIRSKFDGQLPGLFSESSGSWWGRVEAARREDETFNSRNVQDTSRLERSEDCALLVDMVAAHQQEEHYEEKKGWEIVYEEPFLDVASSRFPFKTFYLPWMFARKNTFGRYILLKNVNILPASRR</sequence>
<feature type="transmembrane region" description="Helical" evidence="10">
    <location>
        <begin position="116"/>
        <end position="139"/>
    </location>
</feature>
<name>A0A7S4KXH4_GUITH</name>
<accession>A0A7S4KXH4</accession>
<dbReference type="PANTHER" id="PTHR22760:SF2">
    <property type="entry name" value="ALPHA-1,2-MANNOSYLTRANSFERASE ALG9"/>
    <property type="match status" value="1"/>
</dbReference>
<evidence type="ECO:0000256" key="1">
    <source>
        <dbReference type="ARBA" id="ARBA00004477"/>
    </source>
</evidence>
<dbReference type="PANTHER" id="PTHR22760">
    <property type="entry name" value="GLYCOSYLTRANSFERASE"/>
    <property type="match status" value="1"/>
</dbReference>
<feature type="transmembrane region" description="Helical" evidence="10">
    <location>
        <begin position="332"/>
        <end position="357"/>
    </location>
</feature>
<gene>
    <name evidence="11" type="ORF">GTHE00462_LOCUS19999</name>
</gene>
<dbReference type="GO" id="GO:0000026">
    <property type="term" value="F:alpha-1,2-mannosyltransferase activity"/>
    <property type="evidence" value="ECO:0007669"/>
    <property type="project" value="TreeGrafter"/>
</dbReference>
<proteinExistence type="inferred from homology"/>
<dbReference type="UniPathway" id="UPA00378"/>